<keyword evidence="3" id="KW-1185">Reference proteome</keyword>
<proteinExistence type="predicted"/>
<dbReference type="Proteomes" id="UP001199642">
    <property type="component" value="Chromosome"/>
</dbReference>
<feature type="signal peptide" evidence="1">
    <location>
        <begin position="1"/>
        <end position="29"/>
    </location>
</feature>
<sequence>MSKSHIRLGAAIGATLFAASLLAPAAAYASSDAPTPPPDEAQVTLRAATPADTPVIPDPGETIVLTDEDGTVTTVTSLSAACTVTMSAEKPELQSAPRRVVATVSMAVESGCTDDKAFVGKIEARSDMGGWYEKSNTVGPTVSPGGYGSINVYYDCPGTGYQQLRAAAFNTPSGVGSPTAYSRDGAYPCG</sequence>
<evidence type="ECO:0008006" key="4">
    <source>
        <dbReference type="Google" id="ProtNLM"/>
    </source>
</evidence>
<evidence type="ECO:0000313" key="3">
    <source>
        <dbReference type="Proteomes" id="UP001199642"/>
    </source>
</evidence>
<evidence type="ECO:0000256" key="1">
    <source>
        <dbReference type="SAM" id="SignalP"/>
    </source>
</evidence>
<gene>
    <name evidence="2" type="ORF">K8F61_10235</name>
</gene>
<keyword evidence="1" id="KW-0732">Signal</keyword>
<dbReference type="RefSeq" id="WP_231818917.1">
    <property type="nucleotide sequence ID" value="NZ_CP082781.1"/>
</dbReference>
<feature type="chain" id="PRO_5046171469" description="Secreted protein" evidence="1">
    <location>
        <begin position="30"/>
        <end position="190"/>
    </location>
</feature>
<reference evidence="2 3" key="1">
    <citation type="submission" date="2023-01" db="EMBL/GenBank/DDBJ databases">
        <title>Characterization of estradiol degrading bacteria Microbacterium sp. MZT7 and reveal degrading genes through genome analysis.</title>
        <authorList>
            <person name="Hao P."/>
            <person name="Gao Y."/>
        </authorList>
    </citation>
    <scope>NUCLEOTIDE SEQUENCE [LARGE SCALE GENOMIC DNA]</scope>
    <source>
        <strain evidence="2 3">MZT7</strain>
    </source>
</reference>
<evidence type="ECO:0000313" key="2">
    <source>
        <dbReference type="EMBL" id="UGS25083.1"/>
    </source>
</evidence>
<accession>A0ABY3RMM7</accession>
<name>A0ABY3RMM7_9MICO</name>
<organism evidence="2 3">
    <name type="scientific">Microbacterium resistens</name>
    <dbReference type="NCBI Taxonomy" id="156977"/>
    <lineage>
        <taxon>Bacteria</taxon>
        <taxon>Bacillati</taxon>
        <taxon>Actinomycetota</taxon>
        <taxon>Actinomycetes</taxon>
        <taxon>Micrococcales</taxon>
        <taxon>Microbacteriaceae</taxon>
        <taxon>Microbacterium</taxon>
    </lineage>
</organism>
<protein>
    <recommendedName>
        <fullName evidence="4">Secreted protein</fullName>
    </recommendedName>
</protein>
<dbReference type="EMBL" id="CP082781">
    <property type="protein sequence ID" value="UGS25083.1"/>
    <property type="molecule type" value="Genomic_DNA"/>
</dbReference>